<protein>
    <submittedName>
        <fullName evidence="1">Uncharacterized protein</fullName>
    </submittedName>
</protein>
<evidence type="ECO:0000313" key="1">
    <source>
        <dbReference type="EMBL" id="KAF5788879.1"/>
    </source>
</evidence>
<name>A0A9K3I319_HELAN</name>
<reference evidence="1" key="1">
    <citation type="journal article" date="2017" name="Nature">
        <title>The sunflower genome provides insights into oil metabolism, flowering and Asterid evolution.</title>
        <authorList>
            <person name="Badouin H."/>
            <person name="Gouzy J."/>
            <person name="Grassa C.J."/>
            <person name="Murat F."/>
            <person name="Staton S.E."/>
            <person name="Cottret L."/>
            <person name="Lelandais-Briere C."/>
            <person name="Owens G.L."/>
            <person name="Carrere S."/>
            <person name="Mayjonade B."/>
            <person name="Legrand L."/>
            <person name="Gill N."/>
            <person name="Kane N.C."/>
            <person name="Bowers J.E."/>
            <person name="Hubner S."/>
            <person name="Bellec A."/>
            <person name="Berard A."/>
            <person name="Berges H."/>
            <person name="Blanchet N."/>
            <person name="Boniface M.C."/>
            <person name="Brunel D."/>
            <person name="Catrice O."/>
            <person name="Chaidir N."/>
            <person name="Claudel C."/>
            <person name="Donnadieu C."/>
            <person name="Faraut T."/>
            <person name="Fievet G."/>
            <person name="Helmstetter N."/>
            <person name="King M."/>
            <person name="Knapp S.J."/>
            <person name="Lai Z."/>
            <person name="Le Paslier M.C."/>
            <person name="Lippi Y."/>
            <person name="Lorenzon L."/>
            <person name="Mandel J.R."/>
            <person name="Marage G."/>
            <person name="Marchand G."/>
            <person name="Marquand E."/>
            <person name="Bret-Mestries E."/>
            <person name="Morien E."/>
            <person name="Nambeesan S."/>
            <person name="Nguyen T."/>
            <person name="Pegot-Espagnet P."/>
            <person name="Pouilly N."/>
            <person name="Raftis F."/>
            <person name="Sallet E."/>
            <person name="Schiex T."/>
            <person name="Thomas J."/>
            <person name="Vandecasteele C."/>
            <person name="Vares D."/>
            <person name="Vear F."/>
            <person name="Vautrin S."/>
            <person name="Crespi M."/>
            <person name="Mangin B."/>
            <person name="Burke J.M."/>
            <person name="Salse J."/>
            <person name="Munos S."/>
            <person name="Vincourt P."/>
            <person name="Rieseberg L.H."/>
            <person name="Langlade N.B."/>
        </authorList>
    </citation>
    <scope>NUCLEOTIDE SEQUENCE</scope>
    <source>
        <tissue evidence="1">Leaves</tissue>
    </source>
</reference>
<keyword evidence="2" id="KW-1185">Reference proteome</keyword>
<evidence type="ECO:0000313" key="2">
    <source>
        <dbReference type="Proteomes" id="UP000215914"/>
    </source>
</evidence>
<sequence>MFYKHNNQIITSKRNLKHPPDIKRIKFIKYSKGQNQHQIMALQTHPTDVNPQFNFKTLTKLPFTSHQISQNSFTKSTISNDLRKFRLPYIISPRIPNCDP</sequence>
<reference evidence="1" key="2">
    <citation type="submission" date="2020-06" db="EMBL/GenBank/DDBJ databases">
        <title>Helianthus annuus Genome sequencing and assembly Release 2.</title>
        <authorList>
            <person name="Gouzy J."/>
            <person name="Langlade N."/>
            <person name="Munos S."/>
        </authorList>
    </citation>
    <scope>NUCLEOTIDE SEQUENCE</scope>
    <source>
        <tissue evidence="1">Leaves</tissue>
    </source>
</reference>
<dbReference type="Gramene" id="mRNA:HanXRQr2_Chr09g0364281">
    <property type="protein sequence ID" value="CDS:HanXRQr2_Chr09g0364281.1"/>
    <property type="gene ID" value="HanXRQr2_Chr09g0364281"/>
</dbReference>
<dbReference type="AlphaFoldDB" id="A0A9K3I319"/>
<gene>
    <name evidence="1" type="ORF">HanXRQr2_Chr09g0364281</name>
</gene>
<dbReference type="Proteomes" id="UP000215914">
    <property type="component" value="Unassembled WGS sequence"/>
</dbReference>
<dbReference type="EMBL" id="MNCJ02000324">
    <property type="protein sequence ID" value="KAF5788879.1"/>
    <property type="molecule type" value="Genomic_DNA"/>
</dbReference>
<comment type="caution">
    <text evidence="1">The sequence shown here is derived from an EMBL/GenBank/DDBJ whole genome shotgun (WGS) entry which is preliminary data.</text>
</comment>
<proteinExistence type="predicted"/>
<accession>A0A9K3I319</accession>
<organism evidence="1 2">
    <name type="scientific">Helianthus annuus</name>
    <name type="common">Common sunflower</name>
    <dbReference type="NCBI Taxonomy" id="4232"/>
    <lineage>
        <taxon>Eukaryota</taxon>
        <taxon>Viridiplantae</taxon>
        <taxon>Streptophyta</taxon>
        <taxon>Embryophyta</taxon>
        <taxon>Tracheophyta</taxon>
        <taxon>Spermatophyta</taxon>
        <taxon>Magnoliopsida</taxon>
        <taxon>eudicotyledons</taxon>
        <taxon>Gunneridae</taxon>
        <taxon>Pentapetalae</taxon>
        <taxon>asterids</taxon>
        <taxon>campanulids</taxon>
        <taxon>Asterales</taxon>
        <taxon>Asteraceae</taxon>
        <taxon>Asteroideae</taxon>
        <taxon>Heliantheae alliance</taxon>
        <taxon>Heliantheae</taxon>
        <taxon>Helianthus</taxon>
    </lineage>
</organism>